<evidence type="ECO:0000313" key="9">
    <source>
        <dbReference type="EMBL" id="GJM49198.1"/>
    </source>
</evidence>
<dbReference type="InterPro" id="IPR020628">
    <property type="entry name" value="Formate_THF_ligase_CS"/>
</dbReference>
<evidence type="ECO:0000313" key="12">
    <source>
        <dbReference type="Proteomes" id="UP001208692"/>
    </source>
</evidence>
<dbReference type="GO" id="GO:0035999">
    <property type="term" value="P:tetrahydrofolate interconversion"/>
    <property type="evidence" value="ECO:0007669"/>
    <property type="project" value="UniProtKB-UniRule"/>
</dbReference>
<evidence type="ECO:0000256" key="6">
    <source>
        <dbReference type="ARBA" id="ARBA00049033"/>
    </source>
</evidence>
<evidence type="ECO:0000313" key="11">
    <source>
        <dbReference type="Proteomes" id="UP001207736"/>
    </source>
</evidence>
<dbReference type="Gene3D" id="3.30.1510.10">
    <property type="entry name" value="Domain 2, N(10)-formyltetrahydrofolate synthetase"/>
    <property type="match status" value="1"/>
</dbReference>
<organism evidence="9 11">
    <name type="scientific">Capnocytophaga catalasegens</name>
    <dbReference type="NCBI Taxonomy" id="1004260"/>
    <lineage>
        <taxon>Bacteria</taxon>
        <taxon>Pseudomonadati</taxon>
        <taxon>Bacteroidota</taxon>
        <taxon>Flavobacteriia</taxon>
        <taxon>Flavobacteriales</taxon>
        <taxon>Flavobacteriaceae</taxon>
        <taxon>Capnocytophaga</taxon>
    </lineage>
</organism>
<protein>
    <recommendedName>
        <fullName evidence="8">Formate--tetrahydrofolate ligase</fullName>
        <ecNumber evidence="8">6.3.4.3</ecNumber>
    </recommendedName>
    <alternativeName>
        <fullName evidence="8">Formyltetrahydrofolate synthetase</fullName>
        <shortName evidence="8">FHS</shortName>
        <shortName evidence="8">FTHFS</shortName>
    </alternativeName>
</protein>
<comment type="caution">
    <text evidence="9">The sequence shown here is derived from an EMBL/GenBank/DDBJ whole genome shotgun (WGS) entry which is preliminary data.</text>
</comment>
<evidence type="ECO:0000256" key="4">
    <source>
        <dbReference type="ARBA" id="ARBA00022741"/>
    </source>
</evidence>
<keyword evidence="4 8" id="KW-0547">Nucleotide-binding</keyword>
<evidence type="ECO:0000313" key="10">
    <source>
        <dbReference type="EMBL" id="GJM53158.1"/>
    </source>
</evidence>
<dbReference type="InterPro" id="IPR000559">
    <property type="entry name" value="Formate_THF_ligase"/>
</dbReference>
<dbReference type="GO" id="GO:0005524">
    <property type="term" value="F:ATP binding"/>
    <property type="evidence" value="ECO:0007669"/>
    <property type="project" value="UniProtKB-UniRule"/>
</dbReference>
<keyword evidence="12" id="KW-1185">Reference proteome</keyword>
<dbReference type="Proteomes" id="UP001207736">
    <property type="component" value="Unassembled WGS sequence"/>
</dbReference>
<accession>A0AAV5APD2</accession>
<keyword evidence="3 8" id="KW-0436">Ligase</keyword>
<reference evidence="9 12" key="1">
    <citation type="submission" date="2021-11" db="EMBL/GenBank/DDBJ databases">
        <title>Draft genome sequence of Capnocytophaga sp. strain KC07075 isolated from cat oral cavity.</title>
        <authorList>
            <person name="Suzuki M."/>
            <person name="Imaoka K."/>
            <person name="Kimura M."/>
            <person name="Morikawa S."/>
            <person name="Maeda K."/>
        </authorList>
    </citation>
    <scope>NUCLEOTIDE SEQUENCE</scope>
    <source>
        <strain evidence="9">KC07075</strain>
        <strain evidence="10 12">KC07079</strain>
    </source>
</reference>
<comment type="similarity">
    <text evidence="7 8">Belongs to the formate--tetrahydrofolate ligase family.</text>
</comment>
<feature type="binding site" evidence="8">
    <location>
        <begin position="76"/>
        <end position="83"/>
    </location>
    <ligand>
        <name>ATP</name>
        <dbReference type="ChEBI" id="CHEBI:30616"/>
    </ligand>
</feature>
<comment type="pathway">
    <text evidence="1 8">One-carbon metabolism; tetrahydrofolate interconversion.</text>
</comment>
<dbReference type="FunFam" id="3.30.1510.10:FF:000001">
    <property type="entry name" value="Formate--tetrahydrofolate ligase"/>
    <property type="match status" value="1"/>
</dbReference>
<evidence type="ECO:0000256" key="5">
    <source>
        <dbReference type="ARBA" id="ARBA00022840"/>
    </source>
</evidence>
<dbReference type="CDD" id="cd00477">
    <property type="entry name" value="FTHFS"/>
    <property type="match status" value="1"/>
</dbReference>
<keyword evidence="2 8" id="KW-0554">One-carbon metabolism</keyword>
<evidence type="ECO:0000256" key="8">
    <source>
        <dbReference type="HAMAP-Rule" id="MF_01543"/>
    </source>
</evidence>
<dbReference type="Gene3D" id="3.10.410.10">
    <property type="entry name" value="Formyltetrahydrofolate synthetase, domain 3"/>
    <property type="match status" value="1"/>
</dbReference>
<sequence length="568" mass="61521">MYLLLLKILFMSFPTDLEIAQNAKMQHIKEVAKKLNINEEDLEFYGKFKAKLPLNLIDENKVKKNKLVLVTAITPTPAGEGKTTVSIGLTEGLNKIGKQAIAVLREPSLGPVFGIKGGAAGGGYSQVVPMEDINLHFTGDFSAIEKANNLLSAVIDNNLQSKTHSIGIDPRTIVWKRVMDMNDRALRQIVIGLGGSTNGVPREDGFNITPASEIMAILCLSENFSDLKRRIGNIYIGKKYDGIPVFARDLNVVGAMALLLKDAIKPNLVQTLENNPAILHGGPFASIAQGTNSVLATKMGMSLSEYTVTEAGFGADLGAEKFLNIKCVSAGIAPRAVVIVATVRALRHHGRAKKDAYNTPDLEKVKKGIENLEKHIENVQKFGLKAVVAINFFPNDSEEEIRYIQEICQQKGVKAIVSKGFAEGSNGTKELAQEVVSIVESNESKFTPLYDHSISIEDKIAKIATEIYGASGVNYTSKAKSQLKNINELGFSSMPVCMVKTPKSLSDDDKKLARPTNFEITIREFEFASGAGFVIPILGDTMRMPGLPSVPAAEGMDIDDNGIITGLS</sequence>
<name>A0AAV5APD2_9FLAO</name>
<keyword evidence="5 8" id="KW-0067">ATP-binding</keyword>
<dbReference type="NCBIfam" id="NF010030">
    <property type="entry name" value="PRK13505.1"/>
    <property type="match status" value="1"/>
</dbReference>
<dbReference type="SUPFAM" id="SSF52540">
    <property type="entry name" value="P-loop containing nucleoside triphosphate hydrolases"/>
    <property type="match status" value="1"/>
</dbReference>
<dbReference type="Gene3D" id="3.40.50.300">
    <property type="entry name" value="P-loop containing nucleotide triphosphate hydrolases"/>
    <property type="match status" value="1"/>
</dbReference>
<dbReference type="Proteomes" id="UP001208692">
    <property type="component" value="Unassembled WGS sequence"/>
</dbReference>
<dbReference type="PROSITE" id="PS00721">
    <property type="entry name" value="FTHFS_1"/>
    <property type="match status" value="1"/>
</dbReference>
<evidence type="ECO:0000256" key="3">
    <source>
        <dbReference type="ARBA" id="ARBA00022598"/>
    </source>
</evidence>
<dbReference type="EC" id="6.3.4.3" evidence="8"/>
<evidence type="ECO:0000256" key="1">
    <source>
        <dbReference type="ARBA" id="ARBA00004777"/>
    </source>
</evidence>
<dbReference type="EMBL" id="BQKB01000027">
    <property type="protein sequence ID" value="GJM53158.1"/>
    <property type="molecule type" value="Genomic_DNA"/>
</dbReference>
<dbReference type="InterPro" id="IPR027417">
    <property type="entry name" value="P-loop_NTPase"/>
</dbReference>
<dbReference type="Pfam" id="PF01268">
    <property type="entry name" value="FTHFS"/>
    <property type="match status" value="1"/>
</dbReference>
<dbReference type="GO" id="GO:0004329">
    <property type="term" value="F:formate-tetrahydrofolate ligase activity"/>
    <property type="evidence" value="ECO:0007669"/>
    <property type="project" value="UniProtKB-UniRule"/>
</dbReference>
<evidence type="ECO:0000256" key="2">
    <source>
        <dbReference type="ARBA" id="ARBA00022563"/>
    </source>
</evidence>
<evidence type="ECO:0000256" key="7">
    <source>
        <dbReference type="ARBA" id="ARBA00061363"/>
    </source>
</evidence>
<dbReference type="AlphaFoldDB" id="A0AAV5APD2"/>
<dbReference type="HAMAP" id="MF_01543">
    <property type="entry name" value="FTHFS"/>
    <property type="match status" value="1"/>
</dbReference>
<gene>
    <name evidence="8 9" type="primary">fhs</name>
    <name evidence="9" type="ORF">RCZ15_01740</name>
    <name evidence="10" type="ORF">RCZ16_14750</name>
</gene>
<proteinExistence type="inferred from homology"/>
<comment type="catalytic activity">
    <reaction evidence="6 8">
        <text>(6S)-5,6,7,8-tetrahydrofolate + formate + ATP = (6R)-10-formyltetrahydrofolate + ADP + phosphate</text>
        <dbReference type="Rhea" id="RHEA:20221"/>
        <dbReference type="ChEBI" id="CHEBI:15740"/>
        <dbReference type="ChEBI" id="CHEBI:30616"/>
        <dbReference type="ChEBI" id="CHEBI:43474"/>
        <dbReference type="ChEBI" id="CHEBI:57453"/>
        <dbReference type="ChEBI" id="CHEBI:195366"/>
        <dbReference type="ChEBI" id="CHEBI:456216"/>
        <dbReference type="EC" id="6.3.4.3"/>
    </reaction>
</comment>
<dbReference type="EMBL" id="BQKA01000005">
    <property type="protein sequence ID" value="GJM49198.1"/>
    <property type="molecule type" value="Genomic_DNA"/>
</dbReference>